<proteinExistence type="predicted"/>
<evidence type="ECO:0000259" key="2">
    <source>
        <dbReference type="PROSITE" id="PS51736"/>
    </source>
</evidence>
<dbReference type="PROSITE" id="PS51736">
    <property type="entry name" value="RECOMBINASES_3"/>
    <property type="match status" value="1"/>
</dbReference>
<feature type="domain" description="Resolvase/invertase-type recombinase catalytic" evidence="2">
    <location>
        <begin position="10"/>
        <end position="157"/>
    </location>
</feature>
<dbReference type="InterPro" id="IPR038109">
    <property type="entry name" value="DNA_bind_recomb_sf"/>
</dbReference>
<evidence type="ECO:0000313" key="3">
    <source>
        <dbReference type="EMBL" id="MBR7676672.1"/>
    </source>
</evidence>
<gene>
    <name evidence="3" type="ORF">KDA82_27435</name>
</gene>
<organism evidence="3 4">
    <name type="scientific">Streptomyces daliensis</name>
    <dbReference type="NCBI Taxonomy" id="299421"/>
    <lineage>
        <taxon>Bacteria</taxon>
        <taxon>Bacillati</taxon>
        <taxon>Actinomycetota</taxon>
        <taxon>Actinomycetes</taxon>
        <taxon>Kitasatosporales</taxon>
        <taxon>Streptomycetaceae</taxon>
        <taxon>Streptomyces</taxon>
    </lineage>
</organism>
<feature type="region of interest" description="Disordered" evidence="1">
    <location>
        <begin position="151"/>
        <end position="181"/>
    </location>
</feature>
<dbReference type="GO" id="GO:0003677">
    <property type="term" value="F:DNA binding"/>
    <property type="evidence" value="ECO:0007669"/>
    <property type="project" value="InterPro"/>
</dbReference>
<dbReference type="InterPro" id="IPR050639">
    <property type="entry name" value="SSR_resolvase"/>
</dbReference>
<evidence type="ECO:0000256" key="1">
    <source>
        <dbReference type="SAM" id="MobiDB-lite"/>
    </source>
</evidence>
<sequence>MGIVTDPAKLCDLFLRRSTLQDDKTTLRAHERDLRERVVRENLTVRKVWKEELSAFKSGVVREEFDKAILAVVNGEVKHLFVWKLDRLSRKGMGQVGQVLDQFDAKGARLVAHMDGLDSSIPQHRGLFAWLAEQARSESFNTSVRVRSTKEERKLAGEWPGGQPPFGLRENKKTRHTEHHPKEYRLSREIADALLEGKTAMEIASALNEKGRKTRRGYQWRSSTITILAHSPAWAGLMPKHERYTDKAGRERWRALDEPLTGPDGSPVRAGKGVVTPGERARILANLRSRISFGPTTGQRRGKPVARSLMAGRFKCGRCAGPMTKGGKQYRCYRRVHLGRSACQGMAVLVLDIERVMERAFVKQVSSFTPEHALYKELASRWLSYKDPESDTRLMELSASLDEAQARLKSLDDAYYVLGRFKGAEGEHRYEGMRSAISAQIETLSAEREKVSANSAFLRFSDLEEMESAWRDAELEEKRMLLGVVMHSVTLLPPPNTGPRSLWELMHRCCFHWVGEKPQAHELDPSRAMGVSWPDEYMPHWARAA</sequence>
<dbReference type="Gene3D" id="3.90.1750.20">
    <property type="entry name" value="Putative Large Serine Recombinase, Chain B, Domain 2"/>
    <property type="match status" value="1"/>
</dbReference>
<evidence type="ECO:0000313" key="4">
    <source>
        <dbReference type="Proteomes" id="UP000675554"/>
    </source>
</evidence>
<dbReference type="Proteomes" id="UP000675554">
    <property type="component" value="Unassembled WGS sequence"/>
</dbReference>
<dbReference type="PANTHER" id="PTHR30461:SF23">
    <property type="entry name" value="DNA RECOMBINASE-RELATED"/>
    <property type="match status" value="1"/>
</dbReference>
<dbReference type="InterPro" id="IPR011109">
    <property type="entry name" value="DNA_bind_recombinase_dom"/>
</dbReference>
<comment type="caution">
    <text evidence="3">The sequence shown here is derived from an EMBL/GenBank/DDBJ whole genome shotgun (WGS) entry which is preliminary data.</text>
</comment>
<dbReference type="PANTHER" id="PTHR30461">
    <property type="entry name" value="DNA-INVERTASE FROM LAMBDOID PROPHAGE"/>
    <property type="match status" value="1"/>
</dbReference>
<dbReference type="GO" id="GO:0000150">
    <property type="term" value="F:DNA strand exchange activity"/>
    <property type="evidence" value="ECO:0007669"/>
    <property type="project" value="InterPro"/>
</dbReference>
<dbReference type="Gene3D" id="3.40.50.1390">
    <property type="entry name" value="Resolvase, N-terminal catalytic domain"/>
    <property type="match status" value="1"/>
</dbReference>
<accession>A0A8T4IZU7</accession>
<protein>
    <submittedName>
        <fullName evidence="3">Recombinase family protein</fullName>
    </submittedName>
</protein>
<dbReference type="Pfam" id="PF00239">
    <property type="entry name" value="Resolvase"/>
    <property type="match status" value="1"/>
</dbReference>
<dbReference type="SMART" id="SM00857">
    <property type="entry name" value="Resolvase"/>
    <property type="match status" value="1"/>
</dbReference>
<reference evidence="3" key="1">
    <citation type="submission" date="2021-04" db="EMBL/GenBank/DDBJ databases">
        <title>Sequencing of actinobacteria type strains.</title>
        <authorList>
            <person name="Nguyen G.-S."/>
            <person name="Wentzel A."/>
        </authorList>
    </citation>
    <scope>NUCLEOTIDE SEQUENCE</scope>
    <source>
        <strain evidence="3">DSM 42095</strain>
    </source>
</reference>
<dbReference type="SUPFAM" id="SSF53041">
    <property type="entry name" value="Resolvase-like"/>
    <property type="match status" value="1"/>
</dbReference>
<dbReference type="AlphaFoldDB" id="A0A8T4IZU7"/>
<dbReference type="Pfam" id="PF07508">
    <property type="entry name" value="Recombinase"/>
    <property type="match status" value="1"/>
</dbReference>
<name>A0A8T4IZU7_9ACTN</name>
<dbReference type="CDD" id="cd00338">
    <property type="entry name" value="Ser_Recombinase"/>
    <property type="match status" value="1"/>
</dbReference>
<dbReference type="EMBL" id="JAGSMN010000714">
    <property type="protein sequence ID" value="MBR7676672.1"/>
    <property type="molecule type" value="Genomic_DNA"/>
</dbReference>
<keyword evidence="4" id="KW-1185">Reference proteome</keyword>
<dbReference type="InterPro" id="IPR006119">
    <property type="entry name" value="Resolv_N"/>
</dbReference>
<dbReference type="InterPro" id="IPR036162">
    <property type="entry name" value="Resolvase-like_N_sf"/>
</dbReference>